<accession>A0ABS9ED96</accession>
<keyword evidence="3" id="KW-1185">Reference proteome</keyword>
<comment type="caution">
    <text evidence="2">The sequence shown here is derived from an EMBL/GenBank/DDBJ whole genome shotgun (WGS) entry which is preliminary data.</text>
</comment>
<evidence type="ECO:0000313" key="3">
    <source>
        <dbReference type="Proteomes" id="UP001201217"/>
    </source>
</evidence>
<gene>
    <name evidence="2" type="ORF">L1I42_14665</name>
</gene>
<keyword evidence="1" id="KW-1133">Transmembrane helix</keyword>
<feature type="transmembrane region" description="Helical" evidence="1">
    <location>
        <begin position="27"/>
        <end position="50"/>
    </location>
</feature>
<keyword evidence="1" id="KW-0472">Membrane</keyword>
<organism evidence="2 3">
    <name type="scientific">Maritalea mediterranea</name>
    <dbReference type="NCBI Taxonomy" id="2909667"/>
    <lineage>
        <taxon>Bacteria</taxon>
        <taxon>Pseudomonadati</taxon>
        <taxon>Pseudomonadota</taxon>
        <taxon>Alphaproteobacteria</taxon>
        <taxon>Hyphomicrobiales</taxon>
        <taxon>Devosiaceae</taxon>
        <taxon>Maritalea</taxon>
    </lineage>
</organism>
<reference evidence="2 3" key="1">
    <citation type="submission" date="2022-01" db="EMBL/GenBank/DDBJ databases">
        <title>Maritalea mediterranea sp. nov., isolated from marine plastic residues from the Malva-rosa beach (Valencia, Spain).</title>
        <authorList>
            <person name="Vidal-Verdu A."/>
            <person name="Molina-Menor E."/>
            <person name="Pascual J."/>
            <person name="Pereto J."/>
            <person name="Porcar M."/>
        </authorList>
    </citation>
    <scope>NUCLEOTIDE SEQUENCE [LARGE SCALE GENOMIC DNA]</scope>
    <source>
        <strain evidence="2 3">P4.10X</strain>
    </source>
</reference>
<proteinExistence type="predicted"/>
<protein>
    <submittedName>
        <fullName evidence="2">Uncharacterized protein</fullName>
    </submittedName>
</protein>
<dbReference type="Proteomes" id="UP001201217">
    <property type="component" value="Unassembled WGS sequence"/>
</dbReference>
<keyword evidence="1" id="KW-0812">Transmembrane</keyword>
<dbReference type="EMBL" id="JAKGTI010000003">
    <property type="protein sequence ID" value="MCF4099735.1"/>
    <property type="molecule type" value="Genomic_DNA"/>
</dbReference>
<name>A0ABS9ED96_9HYPH</name>
<sequence length="57" mass="6591">MTKHLNVYMLILLAQSNTMGTMVNSAWFGPVFTPALLMLNMFGLCLFYYLTTRREPK</sequence>
<evidence type="ECO:0000313" key="2">
    <source>
        <dbReference type="EMBL" id="MCF4099735.1"/>
    </source>
</evidence>
<evidence type="ECO:0000256" key="1">
    <source>
        <dbReference type="SAM" id="Phobius"/>
    </source>
</evidence>